<sequence>MAQSKAKKQRMKWQQQGKLNPEINRLDWNGIIPVERKTPTVAERREKLQHKHKNKWNLTLPGSSDGSICFSTALITA</sequence>
<dbReference type="Proteomes" id="UP000641588">
    <property type="component" value="Unassembled WGS sequence"/>
</dbReference>
<evidence type="ECO:0000313" key="2">
    <source>
        <dbReference type="Proteomes" id="UP000641588"/>
    </source>
</evidence>
<dbReference type="RefSeq" id="WP_171656275.1">
    <property type="nucleotide sequence ID" value="NZ_WHOD01000128.1"/>
</dbReference>
<dbReference type="EMBL" id="WHOD01000128">
    <property type="protein sequence ID" value="NOU98026.1"/>
    <property type="molecule type" value="Genomic_DNA"/>
</dbReference>
<gene>
    <name evidence="1" type="ORF">GC093_33075</name>
</gene>
<name>A0A972H7W6_9BACL</name>
<keyword evidence="2" id="KW-1185">Reference proteome</keyword>
<evidence type="ECO:0000313" key="1">
    <source>
        <dbReference type="EMBL" id="NOU98026.1"/>
    </source>
</evidence>
<proteinExistence type="predicted"/>
<reference evidence="1" key="1">
    <citation type="submission" date="2019-10" db="EMBL/GenBank/DDBJ databases">
        <title>Description of Paenibacillus glebae sp. nov.</title>
        <authorList>
            <person name="Carlier A."/>
            <person name="Qi S."/>
        </authorList>
    </citation>
    <scope>NUCLEOTIDE SEQUENCE</scope>
    <source>
        <strain evidence="1">LMG 31456</strain>
    </source>
</reference>
<protein>
    <submittedName>
        <fullName evidence="1">Uncharacterized protein</fullName>
    </submittedName>
</protein>
<comment type="caution">
    <text evidence="1">The sequence shown here is derived from an EMBL/GenBank/DDBJ whole genome shotgun (WGS) entry which is preliminary data.</text>
</comment>
<organism evidence="1 2">
    <name type="scientific">Paenibacillus foliorum</name>
    <dbReference type="NCBI Taxonomy" id="2654974"/>
    <lineage>
        <taxon>Bacteria</taxon>
        <taxon>Bacillati</taxon>
        <taxon>Bacillota</taxon>
        <taxon>Bacilli</taxon>
        <taxon>Bacillales</taxon>
        <taxon>Paenibacillaceae</taxon>
        <taxon>Paenibacillus</taxon>
    </lineage>
</organism>
<accession>A0A972H7W6</accession>
<dbReference type="AlphaFoldDB" id="A0A972H7W6"/>